<reference evidence="4" key="1">
    <citation type="submission" date="2022-01" db="EMBL/GenBank/DDBJ databases">
        <authorList>
            <person name="King R."/>
        </authorList>
    </citation>
    <scope>NUCLEOTIDE SEQUENCE</scope>
</reference>
<accession>A0A9P0HDU7</accession>
<dbReference type="InterPro" id="IPR011042">
    <property type="entry name" value="6-blade_b-propeller_TolB-like"/>
</dbReference>
<dbReference type="InterPro" id="IPR017996">
    <property type="entry name" value="MRJP/yellow-related"/>
</dbReference>
<sequence>MPVSRQKDILRVISFQHESMDAKLNLVEEFSWKQIDYDFGGALNRKEAIDNEVYIPGASIPTGIEVWGDRMFIAVPRIKSGVPSTLNYISISDVNTKSPILIPYPSQDMNNLQNKSSKKAKMTSIFSIRTDPCNRLWALDTGDSHVSKTLATHTVYGRDSGNLQKAFLRLRNLLPVVIQFLLSLQIPKRRHSKHESLEQVKSFEYLDAQLSESGYIDEEALQREERLPKPKRGYKENGDGRIDRFLVLTYSCEF</sequence>
<organism evidence="4 5">
    <name type="scientific">Nezara viridula</name>
    <name type="common">Southern green stink bug</name>
    <name type="synonym">Cimex viridulus</name>
    <dbReference type="NCBI Taxonomy" id="85310"/>
    <lineage>
        <taxon>Eukaryota</taxon>
        <taxon>Metazoa</taxon>
        <taxon>Ecdysozoa</taxon>
        <taxon>Arthropoda</taxon>
        <taxon>Hexapoda</taxon>
        <taxon>Insecta</taxon>
        <taxon>Pterygota</taxon>
        <taxon>Neoptera</taxon>
        <taxon>Paraneoptera</taxon>
        <taxon>Hemiptera</taxon>
        <taxon>Heteroptera</taxon>
        <taxon>Panheteroptera</taxon>
        <taxon>Pentatomomorpha</taxon>
        <taxon>Pentatomoidea</taxon>
        <taxon>Pentatomidae</taxon>
        <taxon>Pentatominae</taxon>
        <taxon>Nezara</taxon>
    </lineage>
</organism>
<keyword evidence="3" id="KW-0964">Secreted</keyword>
<comment type="subcellular location">
    <subcellularLocation>
        <location evidence="1">Secreted</location>
    </subcellularLocation>
</comment>
<dbReference type="AlphaFoldDB" id="A0A9P0HDU7"/>
<dbReference type="PANTHER" id="PTHR10009">
    <property type="entry name" value="PROTEIN YELLOW-RELATED"/>
    <property type="match status" value="1"/>
</dbReference>
<proteinExistence type="inferred from homology"/>
<name>A0A9P0HDU7_NEZVI</name>
<evidence type="ECO:0000256" key="2">
    <source>
        <dbReference type="ARBA" id="ARBA00009127"/>
    </source>
</evidence>
<gene>
    <name evidence="4" type="ORF">NEZAVI_LOCUS9304</name>
</gene>
<evidence type="ECO:0000313" key="4">
    <source>
        <dbReference type="EMBL" id="CAH1399977.1"/>
    </source>
</evidence>
<keyword evidence="5" id="KW-1185">Reference proteome</keyword>
<dbReference type="PANTHER" id="PTHR10009:SF18">
    <property type="entry name" value="PROTEIN YELLOW-LIKE PROTEIN"/>
    <property type="match status" value="1"/>
</dbReference>
<dbReference type="Gene3D" id="2.120.10.30">
    <property type="entry name" value="TolB, C-terminal domain"/>
    <property type="match status" value="1"/>
</dbReference>
<evidence type="ECO:0000313" key="5">
    <source>
        <dbReference type="Proteomes" id="UP001152798"/>
    </source>
</evidence>
<protein>
    <submittedName>
        <fullName evidence="4">Uncharacterized protein</fullName>
    </submittedName>
</protein>
<dbReference type="EMBL" id="OV725080">
    <property type="protein sequence ID" value="CAH1399977.1"/>
    <property type="molecule type" value="Genomic_DNA"/>
</dbReference>
<dbReference type="Proteomes" id="UP001152798">
    <property type="component" value="Chromosome 4"/>
</dbReference>
<evidence type="ECO:0000256" key="1">
    <source>
        <dbReference type="ARBA" id="ARBA00004613"/>
    </source>
</evidence>
<comment type="similarity">
    <text evidence="2">Belongs to the major royal jelly protein family.</text>
</comment>
<dbReference type="GO" id="GO:0005576">
    <property type="term" value="C:extracellular region"/>
    <property type="evidence" value="ECO:0007669"/>
    <property type="project" value="UniProtKB-SubCell"/>
</dbReference>
<dbReference type="OrthoDB" id="6583604at2759"/>
<evidence type="ECO:0000256" key="3">
    <source>
        <dbReference type="ARBA" id="ARBA00022525"/>
    </source>
</evidence>